<sequence length="83" mass="9744">MALYFLEYDLVKQKNYQPLYDELERLNAKKHLLSAWSFKGQHSGASEAWRDHFRQFIDADDRLMVSEVTDWAGTKLLGTPHNT</sequence>
<gene>
    <name evidence="1" type="ORF">H9646_16750</name>
</gene>
<accession>A0ABR8SF56</accession>
<dbReference type="Proteomes" id="UP000634919">
    <property type="component" value="Unassembled WGS sequence"/>
</dbReference>
<evidence type="ECO:0008006" key="3">
    <source>
        <dbReference type="Google" id="ProtNLM"/>
    </source>
</evidence>
<protein>
    <recommendedName>
        <fullName evidence="3">NIPSNAP domain-containing protein</fullName>
    </recommendedName>
</protein>
<dbReference type="RefSeq" id="WP_191724534.1">
    <property type="nucleotide sequence ID" value="NZ_JACSQK010000009.1"/>
</dbReference>
<evidence type="ECO:0000313" key="2">
    <source>
        <dbReference type="Proteomes" id="UP000634919"/>
    </source>
</evidence>
<comment type="caution">
    <text evidence="1">The sequence shown here is derived from an EMBL/GenBank/DDBJ whole genome shotgun (WGS) entry which is preliminary data.</text>
</comment>
<organism evidence="1 2">
    <name type="scientific">Comamonas avium</name>
    <dbReference type="NCBI Taxonomy" id="2762231"/>
    <lineage>
        <taxon>Bacteria</taxon>
        <taxon>Pseudomonadati</taxon>
        <taxon>Pseudomonadota</taxon>
        <taxon>Betaproteobacteria</taxon>
        <taxon>Burkholderiales</taxon>
        <taxon>Comamonadaceae</taxon>
        <taxon>Comamonas</taxon>
    </lineage>
</organism>
<reference evidence="1 2" key="1">
    <citation type="submission" date="2020-08" db="EMBL/GenBank/DDBJ databases">
        <title>A Genomic Blueprint of the Chicken Gut Microbiome.</title>
        <authorList>
            <person name="Gilroy R."/>
            <person name="Ravi A."/>
            <person name="Getino M."/>
            <person name="Pursley I."/>
            <person name="Horton D.L."/>
            <person name="Alikhan N.-F."/>
            <person name="Baker D."/>
            <person name="Gharbi K."/>
            <person name="Hall N."/>
            <person name="Watson M."/>
            <person name="Adriaenssens E.M."/>
            <person name="Foster-Nyarko E."/>
            <person name="Jarju S."/>
            <person name="Secka A."/>
            <person name="Antonio M."/>
            <person name="Oren A."/>
            <person name="Chaudhuri R."/>
            <person name="La Ragione R.M."/>
            <person name="Hildebrand F."/>
            <person name="Pallen M.J."/>
        </authorList>
    </citation>
    <scope>NUCLEOTIDE SEQUENCE [LARGE SCALE GENOMIC DNA]</scope>
    <source>
        <strain evidence="1 2">Sa2CVA6</strain>
    </source>
</reference>
<name>A0ABR8SF56_9BURK</name>
<proteinExistence type="predicted"/>
<evidence type="ECO:0000313" key="1">
    <source>
        <dbReference type="EMBL" id="MBD7962121.1"/>
    </source>
</evidence>
<dbReference type="EMBL" id="JACSQK010000009">
    <property type="protein sequence ID" value="MBD7962121.1"/>
    <property type="molecule type" value="Genomic_DNA"/>
</dbReference>
<keyword evidence="2" id="KW-1185">Reference proteome</keyword>